<protein>
    <submittedName>
        <fullName evidence="2">YfiR family protein</fullName>
    </submittedName>
</protein>
<feature type="chain" id="PRO_5026056308" evidence="1">
    <location>
        <begin position="20"/>
        <end position="171"/>
    </location>
</feature>
<sequence>MRFVGLLLALLLWATTASAQSLDERAVKAAYIYNFIRFTEWPIALEQPFYLCILGRTSLDNELHQLEGQPVRHGITIRVVHVAVGDDLAFCHSLYFDENQRRQIDVLLRHLGSAPILTITDAQGLADRGAMIEMGTLRNRVAFEVNLWAAQQAEMHISARLLKLARHVATR</sequence>
<keyword evidence="1" id="KW-0732">Signal</keyword>
<dbReference type="AlphaFoldDB" id="A0A6I6SPS4"/>
<dbReference type="Proteomes" id="UP000464013">
    <property type="component" value="Chromosome"/>
</dbReference>
<dbReference type="Pfam" id="PF13689">
    <property type="entry name" value="DUF4154"/>
    <property type="match status" value="1"/>
</dbReference>
<evidence type="ECO:0000313" key="3">
    <source>
        <dbReference type="Proteomes" id="UP000464013"/>
    </source>
</evidence>
<reference evidence="2 3" key="1">
    <citation type="submission" date="2019-01" db="EMBL/GenBank/DDBJ databases">
        <title>Complete genome of a denitifying bacterium Halomons sp. BC-M4-5.</title>
        <authorList>
            <person name="Wang L."/>
            <person name="Shao Z."/>
        </authorList>
    </citation>
    <scope>NUCLEOTIDE SEQUENCE [LARGE SCALE GENOMIC DNA]</scope>
    <source>
        <strain evidence="2 3">BC-M4-5</strain>
    </source>
</reference>
<accession>A0A6I6SPS4</accession>
<dbReference type="KEGG" id="htx:EKK97_18880"/>
<proteinExistence type="predicted"/>
<keyword evidence="3" id="KW-1185">Reference proteome</keyword>
<evidence type="ECO:0000256" key="1">
    <source>
        <dbReference type="SAM" id="SignalP"/>
    </source>
</evidence>
<organism evidence="2 3">
    <name type="scientific">Billgrantia tianxiuensis</name>
    <dbReference type="NCBI Taxonomy" id="2497861"/>
    <lineage>
        <taxon>Bacteria</taxon>
        <taxon>Pseudomonadati</taxon>
        <taxon>Pseudomonadota</taxon>
        <taxon>Gammaproteobacteria</taxon>
        <taxon>Oceanospirillales</taxon>
        <taxon>Halomonadaceae</taxon>
        <taxon>Billgrantia</taxon>
    </lineage>
</organism>
<dbReference type="RefSeq" id="WP_159554289.1">
    <property type="nucleotide sequence ID" value="NZ_CP035042.1"/>
</dbReference>
<dbReference type="OrthoDB" id="277577at2"/>
<feature type="signal peptide" evidence="1">
    <location>
        <begin position="1"/>
        <end position="19"/>
    </location>
</feature>
<evidence type="ECO:0000313" key="2">
    <source>
        <dbReference type="EMBL" id="QHC51241.1"/>
    </source>
</evidence>
<name>A0A6I6SPS4_9GAMM</name>
<dbReference type="InterPro" id="IPR025293">
    <property type="entry name" value="YfiR/HmsC-like"/>
</dbReference>
<gene>
    <name evidence="2" type="ORF">EKK97_18880</name>
</gene>
<dbReference type="EMBL" id="CP035042">
    <property type="protein sequence ID" value="QHC51241.1"/>
    <property type="molecule type" value="Genomic_DNA"/>
</dbReference>